<gene>
    <name evidence="2" type="ORF">JX265_008286</name>
</gene>
<organism evidence="2 3">
    <name type="scientific">Neoarthrinium moseri</name>
    <dbReference type="NCBI Taxonomy" id="1658444"/>
    <lineage>
        <taxon>Eukaryota</taxon>
        <taxon>Fungi</taxon>
        <taxon>Dikarya</taxon>
        <taxon>Ascomycota</taxon>
        <taxon>Pezizomycotina</taxon>
        <taxon>Sordariomycetes</taxon>
        <taxon>Xylariomycetidae</taxon>
        <taxon>Amphisphaeriales</taxon>
        <taxon>Apiosporaceae</taxon>
        <taxon>Neoarthrinium</taxon>
    </lineage>
</organism>
<feature type="region of interest" description="Disordered" evidence="1">
    <location>
        <begin position="109"/>
        <end position="135"/>
    </location>
</feature>
<feature type="region of interest" description="Disordered" evidence="1">
    <location>
        <begin position="245"/>
        <end position="276"/>
    </location>
</feature>
<accession>A0A9P9WIN5</accession>
<keyword evidence="3" id="KW-1185">Reference proteome</keyword>
<comment type="caution">
    <text evidence="2">The sequence shown here is derived from an EMBL/GenBank/DDBJ whole genome shotgun (WGS) entry which is preliminary data.</text>
</comment>
<evidence type="ECO:0000313" key="2">
    <source>
        <dbReference type="EMBL" id="KAI1865239.1"/>
    </source>
</evidence>
<proteinExistence type="predicted"/>
<dbReference type="AlphaFoldDB" id="A0A9P9WIN5"/>
<reference evidence="2" key="1">
    <citation type="submission" date="2021-03" db="EMBL/GenBank/DDBJ databases">
        <title>Revisited historic fungal species revealed as producer of novel bioactive compounds through whole genome sequencing and comparative genomics.</title>
        <authorList>
            <person name="Vignolle G.A."/>
            <person name="Hochenegger N."/>
            <person name="Mach R.L."/>
            <person name="Mach-Aigner A.R."/>
            <person name="Javad Rahimi M."/>
            <person name="Salim K.A."/>
            <person name="Chan C.M."/>
            <person name="Lim L.B.L."/>
            <person name="Cai F."/>
            <person name="Druzhinina I.S."/>
            <person name="U'Ren J.M."/>
            <person name="Derntl C."/>
        </authorList>
    </citation>
    <scope>NUCLEOTIDE SEQUENCE</scope>
    <source>
        <strain evidence="2">TUCIM 5799</strain>
    </source>
</reference>
<evidence type="ECO:0000256" key="1">
    <source>
        <dbReference type="SAM" id="MobiDB-lite"/>
    </source>
</evidence>
<name>A0A9P9WIN5_9PEZI</name>
<protein>
    <submittedName>
        <fullName evidence="2">Uncharacterized protein</fullName>
    </submittedName>
</protein>
<feature type="compositionally biased region" description="Polar residues" evidence="1">
    <location>
        <begin position="118"/>
        <end position="135"/>
    </location>
</feature>
<dbReference type="Proteomes" id="UP000829685">
    <property type="component" value="Unassembled WGS sequence"/>
</dbReference>
<dbReference type="EMBL" id="JAFIMR010000022">
    <property type="protein sequence ID" value="KAI1865239.1"/>
    <property type="molecule type" value="Genomic_DNA"/>
</dbReference>
<sequence>MDTPKAAPKYTTVGSICKTNTAPLQAPARRGRTVKAPLHSDIVTFQGPSSAWSFGLAVQSRSPPPSAGQPLHYSPLQQNYDRAVSPAVSHASAGPDDMSRTSLLSADAANAGKHDDANISTDVQADDNGTPNENDTLRQMSVKTLTNLASYPNPEQKNAQKMLQRARTLPLPDQSQPVNLSFESFPQKHDPRMAAPQLLPLTAGPPGLRQQKSLTIGPSSTDRQRTTVHTDMSAAQVNIFRTASAQSQYAATREPPPEPAPSSTSVKAAMSNQSKMSDTLTADEALQYFPNGLPSNFDYTTNYSKVAPDESYLEESGLWEKRPQEDLLTHRARIDELFYAGNSMLYKTIDQAITEKNHRDFQNTMGIDTTNDEESKRKVRPANPKLSIEDAIARPASDHAAPLLSMVFQTLINHPEFAQFSTLPKFHYKDY</sequence>
<evidence type="ECO:0000313" key="3">
    <source>
        <dbReference type="Proteomes" id="UP000829685"/>
    </source>
</evidence>
<feature type="region of interest" description="Disordered" evidence="1">
    <location>
        <begin position="81"/>
        <end position="100"/>
    </location>
</feature>